<gene>
    <name evidence="1" type="ORF">GOP47_0024594</name>
</gene>
<comment type="caution">
    <text evidence="1">The sequence shown here is derived from an EMBL/GenBank/DDBJ whole genome shotgun (WGS) entry which is preliminary data.</text>
</comment>
<accession>A0A9D4Z3T6</accession>
<name>A0A9D4Z3T6_ADICA</name>
<sequence>MISKQDTTHNEQDTFKELQTALRPMNRGSHWLQLAAISVETSMIPFTTVGMQILLRFSVHADVSIAHTFF</sequence>
<protein>
    <submittedName>
        <fullName evidence="1">Uncharacterized protein</fullName>
    </submittedName>
</protein>
<evidence type="ECO:0000313" key="1">
    <source>
        <dbReference type="EMBL" id="KAI5060174.1"/>
    </source>
</evidence>
<dbReference type="Proteomes" id="UP000886520">
    <property type="component" value="Chromosome 24"/>
</dbReference>
<reference evidence="1" key="1">
    <citation type="submission" date="2021-01" db="EMBL/GenBank/DDBJ databases">
        <title>Adiantum capillus-veneris genome.</title>
        <authorList>
            <person name="Fang Y."/>
            <person name="Liao Q."/>
        </authorList>
    </citation>
    <scope>NUCLEOTIDE SEQUENCE</scope>
    <source>
        <strain evidence="1">H3</strain>
        <tissue evidence="1">Leaf</tissue>
    </source>
</reference>
<evidence type="ECO:0000313" key="2">
    <source>
        <dbReference type="Proteomes" id="UP000886520"/>
    </source>
</evidence>
<keyword evidence="2" id="KW-1185">Reference proteome</keyword>
<dbReference type="EMBL" id="JABFUD020000024">
    <property type="protein sequence ID" value="KAI5060174.1"/>
    <property type="molecule type" value="Genomic_DNA"/>
</dbReference>
<dbReference type="AlphaFoldDB" id="A0A9D4Z3T6"/>
<organism evidence="1 2">
    <name type="scientific">Adiantum capillus-veneris</name>
    <name type="common">Maidenhair fern</name>
    <dbReference type="NCBI Taxonomy" id="13818"/>
    <lineage>
        <taxon>Eukaryota</taxon>
        <taxon>Viridiplantae</taxon>
        <taxon>Streptophyta</taxon>
        <taxon>Embryophyta</taxon>
        <taxon>Tracheophyta</taxon>
        <taxon>Polypodiopsida</taxon>
        <taxon>Polypodiidae</taxon>
        <taxon>Polypodiales</taxon>
        <taxon>Pteridineae</taxon>
        <taxon>Pteridaceae</taxon>
        <taxon>Vittarioideae</taxon>
        <taxon>Adiantum</taxon>
    </lineage>
</organism>
<proteinExistence type="predicted"/>